<accession>A0ABW2KX02</accession>
<feature type="transmembrane region" description="Helical" evidence="1">
    <location>
        <begin position="91"/>
        <end position="109"/>
    </location>
</feature>
<feature type="transmembrane region" description="Helical" evidence="1">
    <location>
        <begin position="62"/>
        <end position="85"/>
    </location>
</feature>
<dbReference type="RefSeq" id="WP_377359187.1">
    <property type="nucleotide sequence ID" value="NZ_JBHTCM010000010.1"/>
</dbReference>
<evidence type="ECO:0000313" key="2">
    <source>
        <dbReference type="EMBL" id="MFC7333845.1"/>
    </source>
</evidence>
<keyword evidence="1" id="KW-1133">Transmembrane helix</keyword>
<comment type="caution">
    <text evidence="2">The sequence shown here is derived from an EMBL/GenBank/DDBJ whole genome shotgun (WGS) entry which is preliminary data.</text>
</comment>
<evidence type="ECO:0000256" key="1">
    <source>
        <dbReference type="SAM" id="Phobius"/>
    </source>
</evidence>
<feature type="transmembrane region" description="Helical" evidence="1">
    <location>
        <begin position="31"/>
        <end position="55"/>
    </location>
</feature>
<protein>
    <submittedName>
        <fullName evidence="2">Uncharacterized protein</fullName>
    </submittedName>
</protein>
<dbReference type="EMBL" id="JBHTCM010000010">
    <property type="protein sequence ID" value="MFC7333845.1"/>
    <property type="molecule type" value="Genomic_DNA"/>
</dbReference>
<keyword evidence="3" id="KW-1185">Reference proteome</keyword>
<reference evidence="3" key="1">
    <citation type="journal article" date="2019" name="Int. J. Syst. Evol. Microbiol.">
        <title>The Global Catalogue of Microorganisms (GCM) 10K type strain sequencing project: providing services to taxonomists for standard genome sequencing and annotation.</title>
        <authorList>
            <consortium name="The Broad Institute Genomics Platform"/>
            <consortium name="The Broad Institute Genome Sequencing Center for Infectious Disease"/>
            <person name="Wu L."/>
            <person name="Ma J."/>
        </authorList>
    </citation>
    <scope>NUCLEOTIDE SEQUENCE [LARGE SCALE GENOMIC DNA]</scope>
    <source>
        <strain evidence="3">CGMCC 1.16275</strain>
    </source>
</reference>
<name>A0ABW2KX02_9PROT</name>
<proteinExistence type="predicted"/>
<evidence type="ECO:0000313" key="3">
    <source>
        <dbReference type="Proteomes" id="UP001596456"/>
    </source>
</evidence>
<organism evidence="2 3">
    <name type="scientific">Rhodocista pekingensis</name>
    <dbReference type="NCBI Taxonomy" id="201185"/>
    <lineage>
        <taxon>Bacteria</taxon>
        <taxon>Pseudomonadati</taxon>
        <taxon>Pseudomonadota</taxon>
        <taxon>Alphaproteobacteria</taxon>
        <taxon>Rhodospirillales</taxon>
        <taxon>Azospirillaceae</taxon>
        <taxon>Rhodocista</taxon>
    </lineage>
</organism>
<keyword evidence="1" id="KW-0472">Membrane</keyword>
<dbReference type="Proteomes" id="UP001596456">
    <property type="component" value="Unassembled WGS sequence"/>
</dbReference>
<keyword evidence="1" id="KW-0812">Transmembrane</keyword>
<sequence length="145" mass="14116">MAASALAPIVVAPAALLVVWAEGGLDGIGRGGLPVLAALSLAAAAGTGVLLAGLVRGRPWAWLGVIVMLAVGAGAVGAVAVTWLLQHGPGAAAMLLLPVLLLAVALRLGGADLRAHVGLAGPSVPRPQGRTLRIVKGDATGDRAA</sequence>
<gene>
    <name evidence="2" type="ORF">ACFQPS_11790</name>
</gene>